<dbReference type="Pfam" id="PF13385">
    <property type="entry name" value="Laminin_G_3"/>
    <property type="match status" value="1"/>
</dbReference>
<protein>
    <recommendedName>
        <fullName evidence="3">Concanavalin A-like lectin/glucanases superfamily protein</fullName>
    </recommendedName>
</protein>
<comment type="caution">
    <text evidence="1">The sequence shown here is derived from an EMBL/GenBank/DDBJ whole genome shotgun (WGS) entry which is preliminary data.</text>
</comment>
<evidence type="ECO:0000313" key="2">
    <source>
        <dbReference type="Proteomes" id="UP000604083"/>
    </source>
</evidence>
<dbReference type="SUPFAM" id="SSF49899">
    <property type="entry name" value="Concanavalin A-like lectins/glucanases"/>
    <property type="match status" value="2"/>
</dbReference>
<dbReference type="RefSeq" id="WP_200390978.1">
    <property type="nucleotide sequence ID" value="NZ_JAENIO010000010.1"/>
</dbReference>
<sequence>MISPRTISIPAPLAPIARTLLLAWGSGHLSAETVVYWRFEGDGTTEPTEGAYVQDTDGHTAVQAAGIPAIDLSGNGNNLYSWNNDYSGHQYQALGTAGNPFTTLPNNGEANNWAIHNVSGYSGSFTWSEQSNPTGTDLETWTSPTWTIEASFLTTTTNGHQTFVGRDGNGVSNTNAANAPVYFQITPGGSVRILYVDAAGNAHAALDPTPVRTNTWYSYAAISDGETLSLWRTERGSTFLEVASADLSESTNPALADPGVDANGEVWPWTVGRGRYGTSDNPHDNHGDRFYGSIDEVRISDVALPVEELLASFPTTAEDSDADGLPDSWETTNFGTINYYPDDDYDLDFSTNYAEYAAGTDPDDENDWPDSDDDGLGDGWEMLYLGGTLDGGPDEDPDGDYNTNLAEFLAASDPSSALSFPDWDDDYVNDGWELHYFPAYSDPEEIDVTLDPDGDLHSTEAEFRAETDPNDIFSSPDLDDFLGDSLPDGWEVYYFGQTGDDLETAVGRQGPTDDPDGDGFSNFMEYAAATDPTDAQSYEATLGYWRFEEASEGEVPAGGNGQYLYPASIQDSSLYGNHMMAWADYSRPNYAALLPAATIPATGESNEGSLLFTRNGNGVYYIEAVFTTPTAHLGGGTATLRTATFEELTVEASFRTEVSGVWQSPVAKFGNPVGGQPPFSFKVDTTDKLRLGLIDGSGVAREIISETTIAVGSWYSAAAVITADEMRLYLKLPGEASYRLEGSLAIEGAWHVPESGPENTVWNIGAGMWAGTQTDAFGGYLDEVRITAKALPVSAFLFHEESTGSPYELWAASEIPDPAQREAGADPDGDGTPNGIEFALALDPMDAHSTFTASLSDELALTWPAAEGLSFTIQTSPDLSPGSWQDVTTVTASGAEGTWPLPEASGTAFFRIVVNGN</sequence>
<keyword evidence="2" id="KW-1185">Reference proteome</keyword>
<dbReference type="Gene3D" id="2.60.120.200">
    <property type="match status" value="2"/>
</dbReference>
<dbReference type="InterPro" id="IPR013320">
    <property type="entry name" value="ConA-like_dom_sf"/>
</dbReference>
<dbReference type="Proteomes" id="UP000604083">
    <property type="component" value="Unassembled WGS sequence"/>
</dbReference>
<evidence type="ECO:0000313" key="1">
    <source>
        <dbReference type="EMBL" id="MBK1833543.1"/>
    </source>
</evidence>
<accession>A0A934RMH7</accession>
<name>A0A934RMH7_9BACT</name>
<dbReference type="EMBL" id="JAENIO010000010">
    <property type="protein sequence ID" value="MBK1833543.1"/>
    <property type="molecule type" value="Genomic_DNA"/>
</dbReference>
<dbReference type="AlphaFoldDB" id="A0A934RMH7"/>
<evidence type="ECO:0008006" key="3">
    <source>
        <dbReference type="Google" id="ProtNLM"/>
    </source>
</evidence>
<reference evidence="1" key="1">
    <citation type="submission" date="2021-01" db="EMBL/GenBank/DDBJ databases">
        <title>Modified the classification status of verrucomicrobia.</title>
        <authorList>
            <person name="Feng X."/>
        </authorList>
    </citation>
    <scope>NUCLEOTIDE SEQUENCE</scope>
    <source>
        <strain evidence="1">KCTC 12986</strain>
    </source>
</reference>
<gene>
    <name evidence="1" type="ORF">JIN78_05665</name>
</gene>
<organism evidence="1 2">
    <name type="scientific">Roseibacillus ishigakijimensis</name>
    <dbReference type="NCBI Taxonomy" id="454146"/>
    <lineage>
        <taxon>Bacteria</taxon>
        <taxon>Pseudomonadati</taxon>
        <taxon>Verrucomicrobiota</taxon>
        <taxon>Verrucomicrobiia</taxon>
        <taxon>Verrucomicrobiales</taxon>
        <taxon>Verrucomicrobiaceae</taxon>
        <taxon>Roseibacillus</taxon>
    </lineage>
</organism>
<proteinExistence type="predicted"/>